<dbReference type="EMBL" id="ATMH01005245">
    <property type="protein sequence ID" value="EPY28212.1"/>
    <property type="molecule type" value="Genomic_DNA"/>
</dbReference>
<evidence type="ECO:0000313" key="3">
    <source>
        <dbReference type="EMBL" id="EPY35543.1"/>
    </source>
</evidence>
<proteinExistence type="predicted"/>
<name>S9UBP0_9TRYP</name>
<organism evidence="1 4">
    <name type="scientific">Strigomonas culicis</name>
    <dbReference type="NCBI Taxonomy" id="28005"/>
    <lineage>
        <taxon>Eukaryota</taxon>
        <taxon>Discoba</taxon>
        <taxon>Euglenozoa</taxon>
        <taxon>Kinetoplastea</taxon>
        <taxon>Metakinetoplastina</taxon>
        <taxon>Trypanosomatida</taxon>
        <taxon>Trypanosomatidae</taxon>
        <taxon>Strigomonadinae</taxon>
        <taxon>Strigomonas</taxon>
    </lineage>
</organism>
<dbReference type="AlphaFoldDB" id="S9UBP0"/>
<gene>
    <name evidence="3" type="ORF">STCU_01131</name>
    <name evidence="2" type="ORF">STCU_02257</name>
    <name evidence="1" type="ORF">STCU_05245</name>
</gene>
<dbReference type="EMBL" id="ATMH01001131">
    <property type="protein sequence ID" value="EPY35543.1"/>
    <property type="molecule type" value="Genomic_DNA"/>
</dbReference>
<dbReference type="EMBL" id="ATMH01002257">
    <property type="protein sequence ID" value="EPY33371.1"/>
    <property type="molecule type" value="Genomic_DNA"/>
</dbReference>
<evidence type="ECO:0000313" key="4">
    <source>
        <dbReference type="Proteomes" id="UP000015354"/>
    </source>
</evidence>
<protein>
    <submittedName>
        <fullName evidence="1">Uncharacterized protein</fullName>
    </submittedName>
</protein>
<dbReference type="Proteomes" id="UP000015354">
    <property type="component" value="Unassembled WGS sequence"/>
</dbReference>
<evidence type="ECO:0000313" key="1">
    <source>
        <dbReference type="EMBL" id="EPY28212.1"/>
    </source>
</evidence>
<dbReference type="OrthoDB" id="298589at2759"/>
<comment type="caution">
    <text evidence="1">The sequence shown here is derived from an EMBL/GenBank/DDBJ whole genome shotgun (WGS) entry which is preliminary data.</text>
</comment>
<reference evidence="1" key="2">
    <citation type="submission" date="2013-03" db="EMBL/GenBank/DDBJ databases">
        <authorList>
            <person name="Motta M.C.M."/>
            <person name="Martins A.C.A."/>
            <person name="Preta C.M.C.C."/>
            <person name="Silva R."/>
            <person name="de Souza S.S."/>
            <person name="Klein C.C."/>
            <person name="de Almeida L.G.P."/>
            <person name="Cunha O.L."/>
            <person name="Colabardini A.C."/>
            <person name="Lima B.A."/>
            <person name="Machado C.R."/>
            <person name="Soares C.M.A."/>
            <person name="de Menezes C.B.A."/>
            <person name="Bartolomeu D.C."/>
            <person name="Grisard E.C."/>
            <person name="Fantinatti-Garboggini F."/>
            <person name="Rodrigues-Luiz G.F."/>
            <person name="Wagner G."/>
            <person name="Goldman G.H."/>
            <person name="Fietto J.L.R."/>
            <person name="Ciapina L.P."/>
            <person name="Brocchi M."/>
            <person name="Elias M.C."/>
            <person name="Goldman M.H.S."/>
            <person name="Sagot M.-F."/>
            <person name="Pereira M."/>
            <person name="Stoco P.H."/>
            <person name="Teixeira S.M.R."/>
            <person name="de Mendonca-Neto R.P."/>
            <person name="Maciel T.E.F."/>
            <person name="Mendes T.A.O."/>
            <person name="Urmenyi T.P."/>
            <person name="Teixeira M.M.G."/>
            <person name="de Camargo E.F.P."/>
            <person name="de Sousa W."/>
            <person name="Schenkman S."/>
            <person name="de Vasconcelos A.T.R."/>
        </authorList>
    </citation>
    <scope>NUCLEOTIDE SEQUENCE</scope>
</reference>
<evidence type="ECO:0000313" key="2">
    <source>
        <dbReference type="EMBL" id="EPY33371.1"/>
    </source>
</evidence>
<keyword evidence="4" id="KW-1185">Reference proteome</keyword>
<accession>S9UBP0</accession>
<reference evidence="1 4" key="1">
    <citation type="journal article" date="2013" name="PLoS ONE">
        <title>Predicting the Proteins of Angomonas deanei, Strigomonas culicis and Their Respective Endosymbionts Reveals New Aspects of the Trypanosomatidae Family.</title>
        <authorList>
            <person name="Motta M.C."/>
            <person name="Martins A.C."/>
            <person name="de Souza S.S."/>
            <person name="Catta-Preta C.M."/>
            <person name="Silva R."/>
            <person name="Klein C.C."/>
            <person name="de Almeida L.G."/>
            <person name="de Lima Cunha O."/>
            <person name="Ciapina L.P."/>
            <person name="Brocchi M."/>
            <person name="Colabardini A.C."/>
            <person name="de Araujo Lima B."/>
            <person name="Machado C.R."/>
            <person name="de Almeida Soares C.M."/>
            <person name="Probst C.M."/>
            <person name="de Menezes C.B."/>
            <person name="Thompson C.E."/>
            <person name="Bartholomeu D.C."/>
            <person name="Gradia D.F."/>
            <person name="Pavoni D.P."/>
            <person name="Grisard E.C."/>
            <person name="Fantinatti-Garboggini F."/>
            <person name="Marchini F.K."/>
            <person name="Rodrigues-Luiz G.F."/>
            <person name="Wagner G."/>
            <person name="Goldman G.H."/>
            <person name="Fietto J.L."/>
            <person name="Elias M.C."/>
            <person name="Goldman M.H."/>
            <person name="Sagot M.F."/>
            <person name="Pereira M."/>
            <person name="Stoco P.H."/>
            <person name="de Mendonca-Neto R.P."/>
            <person name="Teixeira S.M."/>
            <person name="Maciel T.E."/>
            <person name="de Oliveira Mendes T.A."/>
            <person name="Urmenyi T.P."/>
            <person name="de Souza W."/>
            <person name="Schenkman S."/>
            <person name="de Vasconcelos A.T."/>
        </authorList>
    </citation>
    <scope>NUCLEOTIDE SEQUENCE [LARGE SCALE GENOMIC DNA]</scope>
</reference>
<sequence length="491" mass="56579">MANKASDHTWMKNHPLEGDNIITGIYNFLAKKNPKTMKPCLDIFVPDTVVFEHNFPRGWYTTDLKAREVMRKQGKELDASTIEEGFTSGVKDSCPIVATYICTSEEDTGNGIEQKTLVEVFNKETIGEFLGRKIKREGILQKFIMPKGYNNSVIKAVWSPRICMVQRRTNKYSIDDRKRAENDPFSTTVTYEGPNHLSDECTVSGNVAVHVKKLCGHIVRHFYYTEHKFITRMVLYFKADKQDKLWFLWCGSLRAADRNANSEMPVNLVTNFAEPSGASTFDEDKILWEADEAFLRVTRDEMFFETYMKNVSLQFKSATREDDTERADNVDFHVEAHTDENAARAVSGEKDDFDWTSAPVLVQETHERLVHEHDSVVMLFEDMFYKVKSHFTISKREPFFLDVPRRVVEAITQNGVIDIMRILSLKPKGGAPDGGLRYIIEPNTRTPVTKMLDDSKDWMDRYYNSRYHRLQEAAKMFPHNTPALEAAIEEV</sequence>